<proteinExistence type="predicted"/>
<name>A0A3A1Y683_9GAMM</name>
<feature type="transmembrane region" description="Helical" evidence="1">
    <location>
        <begin position="196"/>
        <end position="214"/>
    </location>
</feature>
<feature type="transmembrane region" description="Helical" evidence="1">
    <location>
        <begin position="234"/>
        <end position="258"/>
    </location>
</feature>
<dbReference type="EMBL" id="NRJH01000029">
    <property type="protein sequence ID" value="RIY32790.1"/>
    <property type="molecule type" value="Genomic_DNA"/>
</dbReference>
<protein>
    <submittedName>
        <fullName evidence="2">Uncharacterized protein</fullName>
    </submittedName>
</protein>
<feature type="transmembrane region" description="Helical" evidence="1">
    <location>
        <begin position="30"/>
        <end position="53"/>
    </location>
</feature>
<feature type="transmembrane region" description="Helical" evidence="1">
    <location>
        <begin position="65"/>
        <end position="83"/>
    </location>
</feature>
<evidence type="ECO:0000256" key="1">
    <source>
        <dbReference type="SAM" id="Phobius"/>
    </source>
</evidence>
<comment type="caution">
    <text evidence="2">The sequence shown here is derived from an EMBL/GenBank/DDBJ whole genome shotgun (WGS) entry which is preliminary data.</text>
</comment>
<feature type="transmembrane region" description="Helical" evidence="1">
    <location>
        <begin position="149"/>
        <end position="167"/>
    </location>
</feature>
<gene>
    <name evidence="2" type="ORF">CJP74_03585</name>
</gene>
<keyword evidence="1" id="KW-0812">Transmembrane</keyword>
<feature type="transmembrane region" description="Helical" evidence="1">
    <location>
        <begin position="104"/>
        <end position="125"/>
    </location>
</feature>
<dbReference type="Proteomes" id="UP000266258">
    <property type="component" value="Unassembled WGS sequence"/>
</dbReference>
<organism evidence="2 3">
    <name type="scientific">Psittacicella melopsittaci</name>
    <dbReference type="NCBI Taxonomy" id="2028576"/>
    <lineage>
        <taxon>Bacteria</taxon>
        <taxon>Pseudomonadati</taxon>
        <taxon>Pseudomonadota</taxon>
        <taxon>Gammaproteobacteria</taxon>
        <taxon>Pasteurellales</taxon>
        <taxon>Psittacicellaceae</taxon>
        <taxon>Psittacicella</taxon>
    </lineage>
</organism>
<keyword evidence="1" id="KW-0472">Membrane</keyword>
<dbReference type="OrthoDB" id="5675492at2"/>
<dbReference type="AlphaFoldDB" id="A0A3A1Y683"/>
<keyword evidence="1" id="KW-1133">Transmembrane helix</keyword>
<accession>A0A3A1Y683</accession>
<feature type="transmembrane region" description="Helical" evidence="1">
    <location>
        <begin position="174"/>
        <end position="190"/>
    </location>
</feature>
<reference evidence="2 3" key="1">
    <citation type="submission" date="2017-08" db="EMBL/GenBank/DDBJ databases">
        <title>Reclassification of Bisgaard taxon 37 and 44.</title>
        <authorList>
            <person name="Christensen H."/>
        </authorList>
    </citation>
    <scope>NUCLEOTIDE SEQUENCE [LARGE SCALE GENOMIC DNA]</scope>
    <source>
        <strain evidence="2 3">B96_4</strain>
    </source>
</reference>
<evidence type="ECO:0000313" key="2">
    <source>
        <dbReference type="EMBL" id="RIY32790.1"/>
    </source>
</evidence>
<evidence type="ECO:0000313" key="3">
    <source>
        <dbReference type="Proteomes" id="UP000266258"/>
    </source>
</evidence>
<sequence>MIFTTPNFIIIAILVLLRAIDNYREPRFTIFALSSTIILLELIAAALSPNFFYSSFLQLNPYKPLFVVTCFFIFGFFLYKFLCSQGLHNRVRKKYPGVVQAASIYRREIIIISEVIASFLAYLSLSDFTEFTSWLVASSSRAQGQASNIWLYLVTAIIVVRFIYNLFLGNYKTFVFWGVTVACLFLFSLIGHREYFATNVFIFVYALVYLYRFIATEENFYYFFARTHLSEARFAMLLHGATALMELIASLMIVGIFVNSYADLNAIKAYF</sequence>
<keyword evidence="3" id="KW-1185">Reference proteome</keyword>
<dbReference type="RefSeq" id="WP_119496895.1">
    <property type="nucleotide sequence ID" value="NZ_NRJH01000029.1"/>
</dbReference>